<evidence type="ECO:0000256" key="1">
    <source>
        <dbReference type="SAM" id="Phobius"/>
    </source>
</evidence>
<sequence length="212" mass="24931">MDNLDLLKKDWKKQEANLPHLSYDQLYKMIWKKSSSIVKWIFVISILEFILGAALNIILVDEEYWAEMEKYGLTEFTIAVYIISYLITFYFIYRFYRNYQRISATESARILMQNIIRTIKTVKYYIGFILISTGIVFLATFVLMIRSHALTADSNGTDMSFDTKQWILFIGGTLLALAIILGIIWLLYRVVYGILLRRLNKNYKELKKLGIN</sequence>
<dbReference type="Proteomes" id="UP001155280">
    <property type="component" value="Unassembled WGS sequence"/>
</dbReference>
<evidence type="ECO:0000313" key="3">
    <source>
        <dbReference type="Proteomes" id="UP001155280"/>
    </source>
</evidence>
<reference evidence="2" key="1">
    <citation type="submission" date="2022-07" db="EMBL/GenBank/DDBJ databases">
        <title>Gramela sediminis sp. nov., isolated from deep-sea sediment of the Indian Ocean.</title>
        <authorList>
            <person name="Shi H."/>
        </authorList>
    </citation>
    <scope>NUCLEOTIDE SEQUENCE</scope>
    <source>
        <strain evidence="2">GC03-9</strain>
    </source>
</reference>
<organism evidence="2 3">
    <name type="scientific">Christiangramia oceanisediminis</name>
    <dbReference type="NCBI Taxonomy" id="2920386"/>
    <lineage>
        <taxon>Bacteria</taxon>
        <taxon>Pseudomonadati</taxon>
        <taxon>Bacteroidota</taxon>
        <taxon>Flavobacteriia</taxon>
        <taxon>Flavobacteriales</taxon>
        <taxon>Flavobacteriaceae</taxon>
        <taxon>Christiangramia</taxon>
    </lineage>
</organism>
<comment type="caution">
    <text evidence="2">The sequence shown here is derived from an EMBL/GenBank/DDBJ whole genome shotgun (WGS) entry which is preliminary data.</text>
</comment>
<evidence type="ECO:0008006" key="4">
    <source>
        <dbReference type="Google" id="ProtNLM"/>
    </source>
</evidence>
<dbReference type="EMBL" id="JANCNS010000002">
    <property type="protein sequence ID" value="MCP9200050.1"/>
    <property type="molecule type" value="Genomic_DNA"/>
</dbReference>
<feature type="transmembrane region" description="Helical" evidence="1">
    <location>
        <begin position="166"/>
        <end position="188"/>
    </location>
</feature>
<keyword evidence="3" id="KW-1185">Reference proteome</keyword>
<name>A0A9X2I545_9FLAO</name>
<gene>
    <name evidence="2" type="ORF">MKO06_09035</name>
</gene>
<evidence type="ECO:0000313" key="2">
    <source>
        <dbReference type="EMBL" id="MCP9200050.1"/>
    </source>
</evidence>
<keyword evidence="1" id="KW-0472">Membrane</keyword>
<feature type="transmembrane region" description="Helical" evidence="1">
    <location>
        <begin position="124"/>
        <end position="146"/>
    </location>
</feature>
<dbReference type="RefSeq" id="WP_241551860.1">
    <property type="nucleotide sequence ID" value="NZ_JANCNS010000002.1"/>
</dbReference>
<keyword evidence="1" id="KW-0812">Transmembrane</keyword>
<feature type="transmembrane region" description="Helical" evidence="1">
    <location>
        <begin position="37"/>
        <end position="59"/>
    </location>
</feature>
<accession>A0A9X2I545</accession>
<feature type="transmembrane region" description="Helical" evidence="1">
    <location>
        <begin position="71"/>
        <end position="93"/>
    </location>
</feature>
<keyword evidence="1" id="KW-1133">Transmembrane helix</keyword>
<dbReference type="AlphaFoldDB" id="A0A9X2I545"/>
<proteinExistence type="predicted"/>
<protein>
    <recommendedName>
        <fullName evidence="4">Beta-carotene 15,15'-monooxygenase</fullName>
    </recommendedName>
</protein>